<evidence type="ECO:0000313" key="2">
    <source>
        <dbReference type="Proteomes" id="UP001054945"/>
    </source>
</evidence>
<dbReference type="EMBL" id="BPLR01011123">
    <property type="protein sequence ID" value="GIY44292.1"/>
    <property type="molecule type" value="Genomic_DNA"/>
</dbReference>
<sequence>MDEKDFHLRGSTESIQCSLDNHLSLESLSIHHRPEKTFLLYAALQRFLHPPRRRARSSVVGKVHDCGVN</sequence>
<reference evidence="1 2" key="1">
    <citation type="submission" date="2021-06" db="EMBL/GenBank/DDBJ databases">
        <title>Caerostris extrusa draft genome.</title>
        <authorList>
            <person name="Kono N."/>
            <person name="Arakawa K."/>
        </authorList>
    </citation>
    <scope>NUCLEOTIDE SEQUENCE [LARGE SCALE GENOMIC DNA]</scope>
</reference>
<name>A0AAV4THM2_CAEEX</name>
<organism evidence="1 2">
    <name type="scientific">Caerostris extrusa</name>
    <name type="common">Bark spider</name>
    <name type="synonym">Caerostris bankana</name>
    <dbReference type="NCBI Taxonomy" id="172846"/>
    <lineage>
        <taxon>Eukaryota</taxon>
        <taxon>Metazoa</taxon>
        <taxon>Ecdysozoa</taxon>
        <taxon>Arthropoda</taxon>
        <taxon>Chelicerata</taxon>
        <taxon>Arachnida</taxon>
        <taxon>Araneae</taxon>
        <taxon>Araneomorphae</taxon>
        <taxon>Entelegynae</taxon>
        <taxon>Araneoidea</taxon>
        <taxon>Araneidae</taxon>
        <taxon>Caerostris</taxon>
    </lineage>
</organism>
<dbReference type="Proteomes" id="UP001054945">
    <property type="component" value="Unassembled WGS sequence"/>
</dbReference>
<dbReference type="AlphaFoldDB" id="A0AAV4THM2"/>
<evidence type="ECO:0000313" key="1">
    <source>
        <dbReference type="EMBL" id="GIY44292.1"/>
    </source>
</evidence>
<keyword evidence="2" id="KW-1185">Reference proteome</keyword>
<gene>
    <name evidence="1" type="ORF">CEXT_431851</name>
</gene>
<accession>A0AAV4THM2</accession>
<proteinExistence type="predicted"/>
<comment type="caution">
    <text evidence="1">The sequence shown here is derived from an EMBL/GenBank/DDBJ whole genome shotgun (WGS) entry which is preliminary data.</text>
</comment>
<protein>
    <submittedName>
        <fullName evidence="1">Uncharacterized protein</fullName>
    </submittedName>
</protein>